<evidence type="ECO:0000313" key="3">
    <source>
        <dbReference type="Proteomes" id="UP000318453"/>
    </source>
</evidence>
<name>A0A5B8NPV3_9CHRO</name>
<keyword evidence="1" id="KW-0732">Signal</keyword>
<dbReference type="OrthoDB" id="462801at2"/>
<keyword evidence="3" id="KW-1185">Reference proteome</keyword>
<dbReference type="KEGG" id="enn:FRE64_09570"/>
<sequence length="161" mass="17847">MLFTKIAKFGLSALIASTALTSLSSPATAEAISTSNSESVMTLSYAQNDIDTQSVNPDLNGKWYLEWTEGGVKHQGKLLMNGDSGKLYVDTDVTRRPIRQNIRLQRTRKGFILQGSNPTHPNYSPDQFHFELGNNPNDIINVENCSTGPCFPVKARQVWSR</sequence>
<reference evidence="2" key="1">
    <citation type="submission" date="2019-08" db="EMBL/GenBank/DDBJ databases">
        <title>Carotenoids and Carotenoid Binding Proteins in the Halophilic Cyanobacterium Euhalothece sp. ZM00.</title>
        <authorList>
            <person name="Cho S.M."/>
            <person name="Song J.Y."/>
            <person name="Park Y.-I."/>
        </authorList>
    </citation>
    <scope>NUCLEOTIDE SEQUENCE [LARGE SCALE GENOMIC DNA]</scope>
    <source>
        <strain evidence="2">Z-M001</strain>
    </source>
</reference>
<dbReference type="AlphaFoldDB" id="A0A5B8NPV3"/>
<organism evidence="2 3">
    <name type="scientific">Euhalothece natronophila Z-M001</name>
    <dbReference type="NCBI Taxonomy" id="522448"/>
    <lineage>
        <taxon>Bacteria</taxon>
        <taxon>Bacillati</taxon>
        <taxon>Cyanobacteriota</taxon>
        <taxon>Cyanophyceae</taxon>
        <taxon>Oscillatoriophycideae</taxon>
        <taxon>Chroococcales</taxon>
        <taxon>Halothecacae</taxon>
        <taxon>Halothece cluster</taxon>
        <taxon>Euhalothece</taxon>
    </lineage>
</organism>
<dbReference type="RefSeq" id="WP_146295860.1">
    <property type="nucleotide sequence ID" value="NZ_CP042326.1"/>
</dbReference>
<proteinExistence type="predicted"/>
<gene>
    <name evidence="2" type="ORF">FRE64_09570</name>
</gene>
<feature type="signal peptide" evidence="1">
    <location>
        <begin position="1"/>
        <end position="29"/>
    </location>
</feature>
<feature type="chain" id="PRO_5022765734" evidence="1">
    <location>
        <begin position="30"/>
        <end position="161"/>
    </location>
</feature>
<evidence type="ECO:0000256" key="1">
    <source>
        <dbReference type="SAM" id="SignalP"/>
    </source>
</evidence>
<evidence type="ECO:0000313" key="2">
    <source>
        <dbReference type="EMBL" id="QDZ40175.1"/>
    </source>
</evidence>
<dbReference type="EMBL" id="CP042326">
    <property type="protein sequence ID" value="QDZ40175.1"/>
    <property type="molecule type" value="Genomic_DNA"/>
</dbReference>
<dbReference type="Proteomes" id="UP000318453">
    <property type="component" value="Chromosome"/>
</dbReference>
<protein>
    <submittedName>
        <fullName evidence="2">Uncharacterized protein</fullName>
    </submittedName>
</protein>
<accession>A0A5B8NPV3</accession>